<evidence type="ECO:0000256" key="7">
    <source>
        <dbReference type="ARBA" id="ARBA00011738"/>
    </source>
</evidence>
<gene>
    <name evidence="15" type="ORF">FBUS_09801</name>
</gene>
<evidence type="ECO:0000256" key="5">
    <source>
        <dbReference type="ARBA" id="ARBA00004074"/>
    </source>
</evidence>
<proteinExistence type="inferred from homology"/>
<evidence type="ECO:0000256" key="9">
    <source>
        <dbReference type="ARBA" id="ARBA00015933"/>
    </source>
</evidence>
<evidence type="ECO:0000256" key="3">
    <source>
        <dbReference type="ARBA" id="ARBA00001941"/>
    </source>
</evidence>
<comment type="cofactor">
    <cofactor evidence="4">
        <name>Mg(2+)</name>
        <dbReference type="ChEBI" id="CHEBI:18420"/>
    </cofactor>
</comment>
<dbReference type="GO" id="GO:0005737">
    <property type="term" value="C:cytoplasm"/>
    <property type="evidence" value="ECO:0007669"/>
    <property type="project" value="TreeGrafter"/>
</dbReference>
<comment type="cofactor">
    <cofactor evidence="3">
        <name>Co(2+)</name>
        <dbReference type="ChEBI" id="CHEBI:48828"/>
    </cofactor>
</comment>
<feature type="domain" description="HD" evidence="14">
    <location>
        <begin position="13"/>
        <end position="162"/>
    </location>
</feature>
<evidence type="ECO:0000256" key="11">
    <source>
        <dbReference type="ARBA" id="ARBA00022801"/>
    </source>
</evidence>
<dbReference type="OrthoDB" id="10254258at2759"/>
<evidence type="ECO:0000313" key="16">
    <source>
        <dbReference type="Proteomes" id="UP000728185"/>
    </source>
</evidence>
<evidence type="ECO:0000256" key="2">
    <source>
        <dbReference type="ARBA" id="ARBA00001936"/>
    </source>
</evidence>
<sequence length="197" mass="22837">MSRSNILQFLFLCGRLKRTVRTGWTRYGIDQPESVADHMYRMALMTTIIPTQERQCISVDRLIKMTVVHDLAECIVGDITPHCNVSREEKLRREAEAMDRLCQLIPKENAEEILLLWQEYNAQSTPEAVLCKDFDKFEMLIQAFEYEKETHTPNKLNEFFESTLGCFSTPLVKDWVTDLCEERETFAKGDLPSSSST</sequence>
<dbReference type="Gene3D" id="1.10.3210.10">
    <property type="entry name" value="Hypothetical protein af1432"/>
    <property type="match status" value="1"/>
</dbReference>
<dbReference type="AlphaFoldDB" id="A0A8E0VKZ0"/>
<dbReference type="Proteomes" id="UP000728185">
    <property type="component" value="Unassembled WGS sequence"/>
</dbReference>
<dbReference type="GO" id="GO:0002953">
    <property type="term" value="F:5'-deoxynucleotidase activity"/>
    <property type="evidence" value="ECO:0007669"/>
    <property type="project" value="UniProtKB-EC"/>
</dbReference>
<comment type="catalytic activity">
    <reaction evidence="1">
        <text>a 2'-deoxyribonucleoside 5'-phosphate + H2O = a 2'-deoxyribonucleoside + phosphate</text>
        <dbReference type="Rhea" id="RHEA:36167"/>
        <dbReference type="ChEBI" id="CHEBI:15377"/>
        <dbReference type="ChEBI" id="CHEBI:18274"/>
        <dbReference type="ChEBI" id="CHEBI:43474"/>
        <dbReference type="ChEBI" id="CHEBI:65317"/>
        <dbReference type="EC" id="3.1.3.89"/>
    </reaction>
</comment>
<dbReference type="GO" id="GO:0046872">
    <property type="term" value="F:metal ion binding"/>
    <property type="evidence" value="ECO:0007669"/>
    <property type="project" value="UniProtKB-KW"/>
</dbReference>
<keyword evidence="16" id="KW-1185">Reference proteome</keyword>
<dbReference type="SUPFAM" id="SSF109604">
    <property type="entry name" value="HD-domain/PDEase-like"/>
    <property type="match status" value="1"/>
</dbReference>
<comment type="subunit">
    <text evidence="7">Homodimer.</text>
</comment>
<comment type="similarity">
    <text evidence="6">Belongs to the HDDC2 family.</text>
</comment>
<dbReference type="InterPro" id="IPR006674">
    <property type="entry name" value="HD_domain"/>
</dbReference>
<comment type="caution">
    <text evidence="15">The sequence shown here is derived from an EMBL/GenBank/DDBJ whole genome shotgun (WGS) entry which is preliminary data.</text>
</comment>
<dbReference type="FunFam" id="1.10.3210.10:FF:000011">
    <property type="entry name" value="HD domain-containing protein 2"/>
    <property type="match status" value="1"/>
</dbReference>
<keyword evidence="12" id="KW-0460">Magnesium</keyword>
<name>A0A8E0VKZ0_9TREM</name>
<dbReference type="EMBL" id="LUCM01006244">
    <property type="protein sequence ID" value="KAA0191574.1"/>
    <property type="molecule type" value="Genomic_DNA"/>
</dbReference>
<evidence type="ECO:0000256" key="4">
    <source>
        <dbReference type="ARBA" id="ARBA00001946"/>
    </source>
</evidence>
<evidence type="ECO:0000256" key="1">
    <source>
        <dbReference type="ARBA" id="ARBA00001638"/>
    </source>
</evidence>
<keyword evidence="11" id="KW-0378">Hydrolase</keyword>
<evidence type="ECO:0000313" key="15">
    <source>
        <dbReference type="EMBL" id="KAA0191574.1"/>
    </source>
</evidence>
<evidence type="ECO:0000256" key="10">
    <source>
        <dbReference type="ARBA" id="ARBA00022723"/>
    </source>
</evidence>
<reference evidence="15" key="1">
    <citation type="submission" date="2019-05" db="EMBL/GenBank/DDBJ databases">
        <title>Annotation for the trematode Fasciolopsis buski.</title>
        <authorList>
            <person name="Choi Y.-J."/>
        </authorList>
    </citation>
    <scope>NUCLEOTIDE SEQUENCE</scope>
    <source>
        <strain evidence="15">HT</strain>
        <tissue evidence="15">Whole worm</tissue>
    </source>
</reference>
<keyword evidence="10" id="KW-0479">Metal-binding</keyword>
<evidence type="ECO:0000256" key="6">
    <source>
        <dbReference type="ARBA" id="ARBA00009999"/>
    </source>
</evidence>
<dbReference type="GO" id="GO:0009159">
    <property type="term" value="P:deoxyribonucleoside monophosphate catabolic process"/>
    <property type="evidence" value="ECO:0007669"/>
    <property type="project" value="UniProtKB-ARBA"/>
</dbReference>
<organism evidence="15 16">
    <name type="scientific">Fasciolopsis buskii</name>
    <dbReference type="NCBI Taxonomy" id="27845"/>
    <lineage>
        <taxon>Eukaryota</taxon>
        <taxon>Metazoa</taxon>
        <taxon>Spiralia</taxon>
        <taxon>Lophotrochozoa</taxon>
        <taxon>Platyhelminthes</taxon>
        <taxon>Trematoda</taxon>
        <taxon>Digenea</taxon>
        <taxon>Plagiorchiida</taxon>
        <taxon>Echinostomata</taxon>
        <taxon>Echinostomatoidea</taxon>
        <taxon>Fasciolidae</taxon>
        <taxon>Fasciolopsis</taxon>
    </lineage>
</organism>
<dbReference type="EC" id="3.1.3.89" evidence="8"/>
<evidence type="ECO:0000259" key="14">
    <source>
        <dbReference type="Pfam" id="PF13023"/>
    </source>
</evidence>
<evidence type="ECO:0000256" key="13">
    <source>
        <dbReference type="ARBA" id="ARBA00032735"/>
    </source>
</evidence>
<protein>
    <recommendedName>
        <fullName evidence="9">5'-deoxynucleotidase HDDC2</fullName>
        <ecNumber evidence="8">3.1.3.89</ecNumber>
    </recommendedName>
    <alternativeName>
        <fullName evidence="13">HD domain-containing protein 2</fullName>
    </alternativeName>
</protein>
<dbReference type="PANTHER" id="PTHR11845:SF13">
    <property type="entry name" value="5'-DEOXYNUCLEOTIDASE HDDC2"/>
    <property type="match status" value="1"/>
</dbReference>
<accession>A0A8E0VKZ0</accession>
<dbReference type="InterPro" id="IPR039356">
    <property type="entry name" value="YfbR/HDDC2"/>
</dbReference>
<comment type="cofactor">
    <cofactor evidence="2">
        <name>Mn(2+)</name>
        <dbReference type="ChEBI" id="CHEBI:29035"/>
    </cofactor>
</comment>
<comment type="function">
    <text evidence="5">Catalyzes the dephosphorylation of the nucleoside 5'-monophosphates deoxyadenosine monophosphate (dAMP), deoxycytidine monophosphate (dCMP), deoxyguanosine monophosphate (dGMP) and deoxythymidine monophosphate (dTMP).</text>
</comment>
<evidence type="ECO:0000256" key="12">
    <source>
        <dbReference type="ARBA" id="ARBA00022842"/>
    </source>
</evidence>
<dbReference type="PANTHER" id="PTHR11845">
    <property type="entry name" value="5'-DEOXYNUCLEOTIDASE HDDC2"/>
    <property type="match status" value="1"/>
</dbReference>
<dbReference type="Pfam" id="PF13023">
    <property type="entry name" value="HD_3"/>
    <property type="match status" value="1"/>
</dbReference>
<evidence type="ECO:0000256" key="8">
    <source>
        <dbReference type="ARBA" id="ARBA00012964"/>
    </source>
</evidence>